<keyword evidence="7" id="KW-0539">Nucleus</keyword>
<evidence type="ECO:0000256" key="6">
    <source>
        <dbReference type="ARBA" id="ARBA00023163"/>
    </source>
</evidence>
<dbReference type="CDD" id="cd00167">
    <property type="entry name" value="SANT"/>
    <property type="match status" value="2"/>
</dbReference>
<dbReference type="Pfam" id="PF00249">
    <property type="entry name" value="Myb_DNA-binding"/>
    <property type="match status" value="2"/>
</dbReference>
<dbReference type="EMBL" id="CM001221">
    <property type="protein sequence ID" value="AES99300.1"/>
    <property type="molecule type" value="Genomic_DNA"/>
</dbReference>
<feature type="domain" description="HTH myb-type" evidence="9">
    <location>
        <begin position="4"/>
        <end position="56"/>
    </location>
</feature>
<keyword evidence="4" id="KW-0238">DNA-binding</keyword>
<dbReference type="GO" id="GO:0005634">
    <property type="term" value="C:nucleus"/>
    <property type="evidence" value="ECO:0000318"/>
    <property type="project" value="GO_Central"/>
</dbReference>
<dbReference type="GO" id="GO:0006355">
    <property type="term" value="P:regulation of DNA-templated transcription"/>
    <property type="evidence" value="ECO:0000318"/>
    <property type="project" value="GO_Central"/>
</dbReference>
<reference evidence="11" key="3">
    <citation type="submission" date="2015-04" db="UniProtKB">
        <authorList>
            <consortium name="EnsemblPlants"/>
        </authorList>
    </citation>
    <scope>IDENTIFICATION</scope>
    <source>
        <strain evidence="11">cv. Jemalong A17</strain>
    </source>
</reference>
<evidence type="ECO:0000256" key="2">
    <source>
        <dbReference type="ARBA" id="ARBA00022737"/>
    </source>
</evidence>
<evidence type="ECO:0000313" key="10">
    <source>
        <dbReference type="EMBL" id="AES99300.1"/>
    </source>
</evidence>
<reference evidence="10 12" key="2">
    <citation type="journal article" date="2014" name="BMC Genomics">
        <title>An improved genome release (version Mt4.0) for the model legume Medicago truncatula.</title>
        <authorList>
            <person name="Tang H."/>
            <person name="Krishnakumar V."/>
            <person name="Bidwell S."/>
            <person name="Rosen B."/>
            <person name="Chan A."/>
            <person name="Zhou S."/>
            <person name="Gentzbittel L."/>
            <person name="Childs K.L."/>
            <person name="Yandell M."/>
            <person name="Gundlach H."/>
            <person name="Mayer K.F."/>
            <person name="Schwartz D.C."/>
            <person name="Town C.D."/>
        </authorList>
    </citation>
    <scope>GENOME REANNOTATION</scope>
    <source>
        <strain evidence="11 12">cv. Jemalong A17</strain>
    </source>
</reference>
<evidence type="ECO:0000259" key="8">
    <source>
        <dbReference type="PROSITE" id="PS50090"/>
    </source>
</evidence>
<comment type="subcellular location">
    <subcellularLocation>
        <location evidence="1">Nucleus</location>
    </subcellularLocation>
</comment>
<feature type="domain" description="Myb-like" evidence="8">
    <location>
        <begin position="57"/>
        <end position="107"/>
    </location>
</feature>
<feature type="domain" description="HTH myb-type" evidence="9">
    <location>
        <begin position="58"/>
        <end position="111"/>
    </location>
</feature>
<dbReference type="eggNOG" id="KOG0048">
    <property type="taxonomic scope" value="Eukaryota"/>
</dbReference>
<feature type="domain" description="Myb-like" evidence="8">
    <location>
        <begin position="4"/>
        <end position="56"/>
    </location>
</feature>
<dbReference type="FunFam" id="1.10.10.60:FF:000218">
    <property type="entry name" value="Myb transcription factor"/>
    <property type="match status" value="1"/>
</dbReference>
<evidence type="ECO:0000256" key="4">
    <source>
        <dbReference type="ARBA" id="ARBA00023125"/>
    </source>
</evidence>
<dbReference type="SMART" id="SM00717">
    <property type="entry name" value="SANT"/>
    <property type="match status" value="2"/>
</dbReference>
<reference evidence="10 12" key="1">
    <citation type="journal article" date="2011" name="Nature">
        <title>The Medicago genome provides insight into the evolution of rhizobial symbioses.</title>
        <authorList>
            <person name="Young N.D."/>
            <person name="Debelle F."/>
            <person name="Oldroyd G.E."/>
            <person name="Geurts R."/>
            <person name="Cannon S.B."/>
            <person name="Udvardi M.K."/>
            <person name="Benedito V.A."/>
            <person name="Mayer K.F."/>
            <person name="Gouzy J."/>
            <person name="Schoof H."/>
            <person name="Van de Peer Y."/>
            <person name="Proost S."/>
            <person name="Cook D.R."/>
            <person name="Meyers B.C."/>
            <person name="Spannagl M."/>
            <person name="Cheung F."/>
            <person name="De Mita S."/>
            <person name="Krishnakumar V."/>
            <person name="Gundlach H."/>
            <person name="Zhou S."/>
            <person name="Mudge J."/>
            <person name="Bharti A.K."/>
            <person name="Murray J.D."/>
            <person name="Naoumkina M.A."/>
            <person name="Rosen B."/>
            <person name="Silverstein K.A."/>
            <person name="Tang H."/>
            <person name="Rombauts S."/>
            <person name="Zhao P.X."/>
            <person name="Zhou P."/>
            <person name="Barbe V."/>
            <person name="Bardou P."/>
            <person name="Bechner M."/>
            <person name="Bellec A."/>
            <person name="Berger A."/>
            <person name="Berges H."/>
            <person name="Bidwell S."/>
            <person name="Bisseling T."/>
            <person name="Choisne N."/>
            <person name="Couloux A."/>
            <person name="Denny R."/>
            <person name="Deshpande S."/>
            <person name="Dai X."/>
            <person name="Doyle J.J."/>
            <person name="Dudez A.M."/>
            <person name="Farmer A.D."/>
            <person name="Fouteau S."/>
            <person name="Franken C."/>
            <person name="Gibelin C."/>
            <person name="Gish J."/>
            <person name="Goldstein S."/>
            <person name="Gonzalez A.J."/>
            <person name="Green P.J."/>
            <person name="Hallab A."/>
            <person name="Hartog M."/>
            <person name="Hua A."/>
            <person name="Humphray S.J."/>
            <person name="Jeong D.H."/>
            <person name="Jing Y."/>
            <person name="Jocker A."/>
            <person name="Kenton S.M."/>
            <person name="Kim D.J."/>
            <person name="Klee K."/>
            <person name="Lai H."/>
            <person name="Lang C."/>
            <person name="Lin S."/>
            <person name="Macmil S.L."/>
            <person name="Magdelenat G."/>
            <person name="Matthews L."/>
            <person name="McCorrison J."/>
            <person name="Monaghan E.L."/>
            <person name="Mun J.H."/>
            <person name="Najar F.Z."/>
            <person name="Nicholson C."/>
            <person name="Noirot C."/>
            <person name="O'Bleness M."/>
            <person name="Paule C.R."/>
            <person name="Poulain J."/>
            <person name="Prion F."/>
            <person name="Qin B."/>
            <person name="Qu C."/>
            <person name="Retzel E.F."/>
            <person name="Riddle C."/>
            <person name="Sallet E."/>
            <person name="Samain S."/>
            <person name="Samson N."/>
            <person name="Sanders I."/>
            <person name="Saurat O."/>
            <person name="Scarpelli C."/>
            <person name="Schiex T."/>
            <person name="Segurens B."/>
            <person name="Severin A.J."/>
            <person name="Sherrier D.J."/>
            <person name="Shi R."/>
            <person name="Sims S."/>
            <person name="Singer S.R."/>
            <person name="Sinharoy S."/>
            <person name="Sterck L."/>
            <person name="Viollet A."/>
            <person name="Wang B.B."/>
            <person name="Wang K."/>
            <person name="Wang M."/>
            <person name="Wang X."/>
            <person name="Warfsmann J."/>
            <person name="Weissenbach J."/>
            <person name="White D.D."/>
            <person name="White J.D."/>
            <person name="Wiley G.B."/>
            <person name="Wincker P."/>
            <person name="Xing Y."/>
            <person name="Yang L."/>
            <person name="Yao Z."/>
            <person name="Ying F."/>
            <person name="Zhai J."/>
            <person name="Zhou L."/>
            <person name="Zuber A."/>
            <person name="Denarie J."/>
            <person name="Dixon R.A."/>
            <person name="May G.D."/>
            <person name="Schwartz D.C."/>
            <person name="Rogers J."/>
            <person name="Quetier F."/>
            <person name="Town C.D."/>
            <person name="Roe B.A."/>
        </authorList>
    </citation>
    <scope>NUCLEOTIDE SEQUENCE [LARGE SCALE GENOMIC DNA]</scope>
    <source>
        <strain evidence="10">A17</strain>
        <strain evidence="11 12">cv. Jemalong A17</strain>
    </source>
</reference>
<dbReference type="PANTHER" id="PTHR47999:SF24">
    <property type="entry name" value="TRANSCRIPTION FACTOR MYB90"/>
    <property type="match status" value="1"/>
</dbReference>
<dbReference type="PROSITE" id="PS51294">
    <property type="entry name" value="HTH_MYB"/>
    <property type="match status" value="2"/>
</dbReference>
<dbReference type="SUPFAM" id="SSF46689">
    <property type="entry name" value="Homeodomain-like"/>
    <property type="match status" value="1"/>
</dbReference>
<organism evidence="10 12">
    <name type="scientific">Medicago truncatula</name>
    <name type="common">Barrel medic</name>
    <name type="synonym">Medicago tribuloides</name>
    <dbReference type="NCBI Taxonomy" id="3880"/>
    <lineage>
        <taxon>Eukaryota</taxon>
        <taxon>Viridiplantae</taxon>
        <taxon>Streptophyta</taxon>
        <taxon>Embryophyta</taxon>
        <taxon>Tracheophyta</taxon>
        <taxon>Spermatophyta</taxon>
        <taxon>Magnoliopsida</taxon>
        <taxon>eudicotyledons</taxon>
        <taxon>Gunneridae</taxon>
        <taxon>Pentapetalae</taxon>
        <taxon>rosids</taxon>
        <taxon>fabids</taxon>
        <taxon>Fabales</taxon>
        <taxon>Fabaceae</taxon>
        <taxon>Papilionoideae</taxon>
        <taxon>50 kb inversion clade</taxon>
        <taxon>NPAAA clade</taxon>
        <taxon>Hologalegina</taxon>
        <taxon>IRL clade</taxon>
        <taxon>Trifolieae</taxon>
        <taxon>Medicago</taxon>
    </lineage>
</organism>
<gene>
    <name evidence="10" type="ordered locus">MTR_5g078910</name>
</gene>
<sequence>MEKTRSLRKGAWTYEEDKLLKACIQKYGEGKWHLVSQRAGLNRCRKSCRLRWVNYLCPNIKRESFAEDEVDMILRLHKLLGNRWSLIAARLPGRTANDVKNFWHTHLRKKVVSETKEKKEKEKPKETMKAHEVIKPQPRIFSTHSSWLNRKHVNFVSQPMLASNKDGNVSTKHVNFVSQPMLASNKDGNVSTKHVNFVSQPMLASNKDGNVSKDRDNRETMVTYQNGRDCASASQPSIDNVPIPCALSSDNLWDLGEQVGSEQIGSGSSIQENFNMEFLDVDDSLWNSNLCDFDSLLDLY</sequence>
<evidence type="ECO:0000256" key="7">
    <source>
        <dbReference type="ARBA" id="ARBA00023242"/>
    </source>
</evidence>
<dbReference type="EnsemblPlants" id="AES99300">
    <property type="protein sequence ID" value="AES99300"/>
    <property type="gene ID" value="MTR_5g078910"/>
</dbReference>
<dbReference type="STRING" id="3880.G7K1V2"/>
<name>G7K1V2_MEDTR</name>
<dbReference type="HOGENOM" id="CLU_028567_6_4_1"/>
<dbReference type="InterPro" id="IPR017930">
    <property type="entry name" value="Myb_dom"/>
</dbReference>
<evidence type="ECO:0000313" key="12">
    <source>
        <dbReference type="Proteomes" id="UP000002051"/>
    </source>
</evidence>
<keyword evidence="6" id="KW-0804">Transcription</keyword>
<keyword evidence="2" id="KW-0677">Repeat</keyword>
<evidence type="ECO:0000259" key="9">
    <source>
        <dbReference type="PROSITE" id="PS51294"/>
    </source>
</evidence>
<dbReference type="InterPro" id="IPR001005">
    <property type="entry name" value="SANT/Myb"/>
</dbReference>
<dbReference type="PANTHER" id="PTHR47999">
    <property type="entry name" value="TRANSCRIPTION FACTOR MYB8-RELATED-RELATED"/>
    <property type="match status" value="1"/>
</dbReference>
<dbReference type="PaxDb" id="3880-AES99300"/>
<keyword evidence="5" id="KW-0010">Activator</keyword>
<dbReference type="AlphaFoldDB" id="G7K1V2"/>
<keyword evidence="3" id="KW-0805">Transcription regulation</keyword>
<evidence type="ECO:0000256" key="3">
    <source>
        <dbReference type="ARBA" id="ARBA00023015"/>
    </source>
</evidence>
<dbReference type="Proteomes" id="UP000002051">
    <property type="component" value="Chromosome 5"/>
</dbReference>
<accession>G7K1V2</accession>
<dbReference type="PROSITE" id="PS50090">
    <property type="entry name" value="MYB_LIKE"/>
    <property type="match status" value="2"/>
</dbReference>
<dbReference type="GO" id="GO:0000987">
    <property type="term" value="F:cis-regulatory region sequence-specific DNA binding"/>
    <property type="evidence" value="ECO:0000318"/>
    <property type="project" value="GO_Central"/>
</dbReference>
<keyword evidence="12" id="KW-1185">Reference proteome</keyword>
<protein>
    <submittedName>
        <fullName evidence="10">R2R3-myb transcription factor</fullName>
    </submittedName>
</protein>
<evidence type="ECO:0000256" key="1">
    <source>
        <dbReference type="ARBA" id="ARBA00004123"/>
    </source>
</evidence>
<dbReference type="InterPro" id="IPR009057">
    <property type="entry name" value="Homeodomain-like_sf"/>
</dbReference>
<evidence type="ECO:0000313" key="11">
    <source>
        <dbReference type="EnsemblPlants" id="AES99300"/>
    </source>
</evidence>
<proteinExistence type="predicted"/>
<evidence type="ECO:0000256" key="5">
    <source>
        <dbReference type="ARBA" id="ARBA00023159"/>
    </source>
</evidence>
<dbReference type="Gene3D" id="1.10.10.60">
    <property type="entry name" value="Homeodomain-like"/>
    <property type="match status" value="2"/>
</dbReference>
<dbReference type="InterPro" id="IPR015495">
    <property type="entry name" value="Myb_TF_plants"/>
</dbReference>